<evidence type="ECO:0000256" key="1">
    <source>
        <dbReference type="SAM" id="MobiDB-lite"/>
    </source>
</evidence>
<evidence type="ECO:0000313" key="2">
    <source>
        <dbReference type="EMBL" id="GFP57667.1"/>
    </source>
</evidence>
<evidence type="ECO:0000313" key="3">
    <source>
        <dbReference type="Proteomes" id="UP000517252"/>
    </source>
</evidence>
<name>A0A6V8QYC3_TRIAP</name>
<dbReference type="Proteomes" id="UP000517252">
    <property type="component" value="Unassembled WGS sequence"/>
</dbReference>
<reference evidence="2 3" key="1">
    <citation type="submission" date="2020-07" db="EMBL/GenBank/DDBJ databases">
        <title>Trichoderma asperellum IC-1 whole genome shotgun sequence.</title>
        <authorList>
            <person name="Kanamasa S."/>
            <person name="Takahashi H."/>
        </authorList>
    </citation>
    <scope>NUCLEOTIDE SEQUENCE [LARGE SCALE GENOMIC DNA]</scope>
    <source>
        <strain evidence="2 3">IC-1</strain>
    </source>
</reference>
<gene>
    <name evidence="2" type="ORF">TASIC1_0009000400</name>
</gene>
<proteinExistence type="predicted"/>
<comment type="caution">
    <text evidence="2">The sequence shown here is derived from an EMBL/GenBank/DDBJ whole genome shotgun (WGS) entry which is preliminary data.</text>
</comment>
<accession>A0A6V8QYC3</accession>
<protein>
    <recommendedName>
        <fullName evidence="4">F-box domain-containing protein</fullName>
    </recommendedName>
</protein>
<dbReference type="EMBL" id="BLZH01000009">
    <property type="protein sequence ID" value="GFP57667.1"/>
    <property type="molecule type" value="Genomic_DNA"/>
</dbReference>
<feature type="region of interest" description="Disordered" evidence="1">
    <location>
        <begin position="1"/>
        <end position="21"/>
    </location>
</feature>
<dbReference type="OrthoDB" id="5422579at2759"/>
<sequence>MSASSKAQAASPVSAHPPTAAPAAESELEKLPLEVFMIVTTYLANRDIKNLRLASKCICRRAPLRLERVFLSANPRNVEVFLAIADHPVFRERITEIVWDDAQLAKHVRNDDAELTWRYWLLEEGPGLDEPRLDGTYPWWFKNECGNEMDVIKYYIGNDADRPDILAIKSQLDAQMSLTKSWEHYQELLEQQDQVLETGADESALRYGLTRFSSLQRITITPAAHGFLFYPLYETPMIRAFPKGFWYPIPRGWPIPHGYNLLTYQLKPWSDEEEKAKWRGFCIVTRELANLSEQATIPELVLDAHHLHTGLNAHIFEERSEEYDNLVKVIERPGFTRLDLDLLCEQQTVRGWPCLRNSMLKRALSAVKDPHSFSLRTVTNFVEGQRPLTEEDFIPPPLTFIPVDKWQNLNHFGLSRALVRQEDMLSLLKALPKTLRSVELSFLHFRPRNVGYQSLVDGMRNTLGWGDRIKEERPKVIIRFTFANRRPPHPYYDVNDAVTKYIHGERDQNPFPNATFDRPAPGTYMVHLAFLPLYTRPTMGSEELIRLGILKRER</sequence>
<dbReference type="AlphaFoldDB" id="A0A6V8QYC3"/>
<organism evidence="2 3">
    <name type="scientific">Trichoderma asperellum</name>
    <name type="common">Filamentous fungus</name>
    <dbReference type="NCBI Taxonomy" id="101201"/>
    <lineage>
        <taxon>Eukaryota</taxon>
        <taxon>Fungi</taxon>
        <taxon>Dikarya</taxon>
        <taxon>Ascomycota</taxon>
        <taxon>Pezizomycotina</taxon>
        <taxon>Sordariomycetes</taxon>
        <taxon>Hypocreomycetidae</taxon>
        <taxon>Hypocreales</taxon>
        <taxon>Hypocreaceae</taxon>
        <taxon>Trichoderma</taxon>
    </lineage>
</organism>
<evidence type="ECO:0008006" key="4">
    <source>
        <dbReference type="Google" id="ProtNLM"/>
    </source>
</evidence>